<evidence type="ECO:0000256" key="1">
    <source>
        <dbReference type="ARBA" id="ARBA00004496"/>
    </source>
</evidence>
<evidence type="ECO:0000256" key="2">
    <source>
        <dbReference type="ARBA" id="ARBA00007988"/>
    </source>
</evidence>
<sequence>SFLRTAAESGQESCRSSACACAVQQAQRLTAHTEWHSANLLRRYMESEELSHLWEGVAGVDAPGVKLKGQSFLEHLESIYSGLKVFSWHLDIVMENQKNLHLSSSLLLHDLSDISRRVSYLTSTLHHLLQMFHPNGIYFTGGQRPTPKTQSTFKQKIYANIVLLRLNMLLQQTQQELPRCRRLVGCQKSLGNISYNLHC</sequence>
<dbReference type="GO" id="GO:0005737">
    <property type="term" value="C:cytoplasm"/>
    <property type="evidence" value="ECO:0007669"/>
    <property type="project" value="UniProtKB-SubCell"/>
</dbReference>
<accession>A0A3B3SRI3</accession>
<dbReference type="AlphaFoldDB" id="A0A3B3SRI3"/>
<name>A0A3B3SRI3_9TELE</name>
<dbReference type="GO" id="GO:0005127">
    <property type="term" value="F:ciliary neurotrophic factor receptor binding"/>
    <property type="evidence" value="ECO:0007669"/>
    <property type="project" value="InterPro"/>
</dbReference>
<comment type="function">
    <text evidence="9">CNTF is a survival factor for various neuronal cell types. Seems to prevent the degeneration of motor axons after axotomy.</text>
</comment>
<dbReference type="GO" id="GO:0008083">
    <property type="term" value="F:growth factor activity"/>
    <property type="evidence" value="ECO:0007669"/>
    <property type="project" value="UniProtKB-KW"/>
</dbReference>
<evidence type="ECO:0000256" key="6">
    <source>
        <dbReference type="ARBA" id="ARBA00022782"/>
    </source>
</evidence>
<organism evidence="10 11">
    <name type="scientific">Paramormyrops kingsleyae</name>
    <dbReference type="NCBI Taxonomy" id="1676925"/>
    <lineage>
        <taxon>Eukaryota</taxon>
        <taxon>Metazoa</taxon>
        <taxon>Chordata</taxon>
        <taxon>Craniata</taxon>
        <taxon>Vertebrata</taxon>
        <taxon>Euteleostomi</taxon>
        <taxon>Actinopterygii</taxon>
        <taxon>Neopterygii</taxon>
        <taxon>Teleostei</taxon>
        <taxon>Osteoglossocephala</taxon>
        <taxon>Osteoglossomorpha</taxon>
        <taxon>Osteoglossiformes</taxon>
        <taxon>Mormyridae</taxon>
        <taxon>Paramormyrops</taxon>
    </lineage>
</organism>
<dbReference type="GO" id="GO:0007399">
    <property type="term" value="P:nervous system development"/>
    <property type="evidence" value="ECO:0007669"/>
    <property type="project" value="UniProtKB-KW"/>
</dbReference>
<dbReference type="STRING" id="1676925.ENSPKIP00000032681"/>
<dbReference type="InterPro" id="IPR000151">
    <property type="entry name" value="Ciliary_neurotrophic_fac_CNTF"/>
</dbReference>
<dbReference type="PANTHER" id="PTHR15196">
    <property type="entry name" value="CILIARY NEUROTROPHIC FACTOR"/>
    <property type="match status" value="1"/>
</dbReference>
<dbReference type="GO" id="GO:0030154">
    <property type="term" value="P:cell differentiation"/>
    <property type="evidence" value="ECO:0007669"/>
    <property type="project" value="UniProtKB-KW"/>
</dbReference>
<evidence type="ECO:0000313" key="11">
    <source>
        <dbReference type="Proteomes" id="UP000261540"/>
    </source>
</evidence>
<dbReference type="GO" id="GO:0043524">
    <property type="term" value="P:negative regulation of neuron apoptotic process"/>
    <property type="evidence" value="ECO:0007669"/>
    <property type="project" value="InterPro"/>
</dbReference>
<keyword evidence="7" id="KW-0524">Neurogenesis</keyword>
<keyword evidence="4" id="KW-0217">Developmental protein</keyword>
<evidence type="ECO:0000256" key="5">
    <source>
        <dbReference type="ARBA" id="ARBA00022490"/>
    </source>
</evidence>
<protein>
    <recommendedName>
        <fullName evidence="3">Ciliary neurotrophic factor</fullName>
    </recommendedName>
</protein>
<dbReference type="InterPro" id="IPR009079">
    <property type="entry name" value="4_helix_cytokine-like_core"/>
</dbReference>
<evidence type="ECO:0000256" key="7">
    <source>
        <dbReference type="ARBA" id="ARBA00022902"/>
    </source>
</evidence>
<evidence type="ECO:0000256" key="8">
    <source>
        <dbReference type="ARBA" id="ARBA00023030"/>
    </source>
</evidence>
<evidence type="ECO:0000256" key="4">
    <source>
        <dbReference type="ARBA" id="ARBA00022473"/>
    </source>
</evidence>
<comment type="subcellular location">
    <subcellularLocation>
        <location evidence="1">Cytoplasm</location>
    </subcellularLocation>
</comment>
<dbReference type="Proteomes" id="UP000261540">
    <property type="component" value="Unplaced"/>
</dbReference>
<dbReference type="Gene3D" id="1.20.1250.10">
    <property type="match status" value="1"/>
</dbReference>
<keyword evidence="5" id="KW-0963">Cytoplasm</keyword>
<evidence type="ECO:0000313" key="10">
    <source>
        <dbReference type="Ensembl" id="ENSPKIP00000032681.1"/>
    </source>
</evidence>
<keyword evidence="8" id="KW-0339">Growth factor</keyword>
<keyword evidence="6" id="KW-0221">Differentiation</keyword>
<reference evidence="10" key="1">
    <citation type="submission" date="2025-08" db="UniProtKB">
        <authorList>
            <consortium name="Ensembl"/>
        </authorList>
    </citation>
    <scope>IDENTIFICATION</scope>
</reference>
<comment type="similarity">
    <text evidence="2">Belongs to the CNTF family.</text>
</comment>
<dbReference type="Ensembl" id="ENSPKIT00000013553.1">
    <property type="protein sequence ID" value="ENSPKIP00000032681.1"/>
    <property type="gene ID" value="ENSPKIG00000012678.1"/>
</dbReference>
<proteinExistence type="inferred from homology"/>
<evidence type="ECO:0000256" key="9">
    <source>
        <dbReference type="ARBA" id="ARBA00025427"/>
    </source>
</evidence>
<evidence type="ECO:0000256" key="3">
    <source>
        <dbReference type="ARBA" id="ARBA00015150"/>
    </source>
</evidence>
<dbReference type="PANTHER" id="PTHR15196:SF0">
    <property type="entry name" value="CILIARY NEUROTROPHIC FACTOR"/>
    <property type="match status" value="1"/>
</dbReference>
<dbReference type="GO" id="GO:0070120">
    <property type="term" value="P:ciliary neurotrophic factor-mediated signaling pathway"/>
    <property type="evidence" value="ECO:0007669"/>
    <property type="project" value="InterPro"/>
</dbReference>
<keyword evidence="11" id="KW-1185">Reference proteome</keyword>
<reference evidence="10" key="2">
    <citation type="submission" date="2025-09" db="UniProtKB">
        <authorList>
            <consortium name="Ensembl"/>
        </authorList>
    </citation>
    <scope>IDENTIFICATION</scope>
</reference>
<dbReference type="SUPFAM" id="SSF47266">
    <property type="entry name" value="4-helical cytokines"/>
    <property type="match status" value="1"/>
</dbReference>